<protein>
    <submittedName>
        <fullName evidence="2">Uncharacterized protein</fullName>
    </submittedName>
</protein>
<organism evidence="2 3">
    <name type="scientific">Paractinoplanes rishiriensis</name>
    <dbReference type="NCBI Taxonomy" id="1050105"/>
    <lineage>
        <taxon>Bacteria</taxon>
        <taxon>Bacillati</taxon>
        <taxon>Actinomycetota</taxon>
        <taxon>Actinomycetes</taxon>
        <taxon>Micromonosporales</taxon>
        <taxon>Micromonosporaceae</taxon>
        <taxon>Paractinoplanes</taxon>
    </lineage>
</organism>
<sequence length="530" mass="58054">MDYGSLRRPATVLAYSTHTDMGAERGVSDISFHKLVPQDLKELAAVAQTLDNQWVPRHLLDRMIADGLSLADVRAERHAVVRTEYLRAVLNAEQLVINRAYFINNLAVIEDFAEPGPAREAFKRLLSDAVLVPFLYGETSPVDSAARDRMTQVAERQWSELAAETEMSCVRLSWTDSVNRAAVNKGLAVRFHEFVAGLKAKCLDGGDAIFASHLGVPQNEIPALRDRLSEVAAWAFNFDKRVFREDVYREFVVAEGSPPTDGRYDPAKRFAAQLKQLVDLAYNTTLPETLDRYPLRPEASLHRAALQEWKQRPDSRGARTTDADAALDAVIRRRTAFDIAAAELPVPALADLDLGHVARARATDEWLAYRDALADLVTHPEAFADKAGVLQRRYAKLLDRLAVIAGPQPRSVPFSAGVGFNLDFSGVLVKVRYFAEGAYYRVFGTPPPDAPPSVGMSRAVISGEGPDGDGARRAGHHLAADLQPFVVEEPAELLRKVRSDLAAAGIREVGGGSGARDGGLEQDLEDNQAA</sequence>
<evidence type="ECO:0000313" key="3">
    <source>
        <dbReference type="Proteomes" id="UP000636960"/>
    </source>
</evidence>
<proteinExistence type="predicted"/>
<dbReference type="EMBL" id="BOMV01000095">
    <property type="protein sequence ID" value="GIF00962.1"/>
    <property type="molecule type" value="Genomic_DNA"/>
</dbReference>
<evidence type="ECO:0000313" key="2">
    <source>
        <dbReference type="EMBL" id="GIF00962.1"/>
    </source>
</evidence>
<gene>
    <name evidence="2" type="ORF">Ari01nite_84260</name>
</gene>
<comment type="caution">
    <text evidence="2">The sequence shown here is derived from an EMBL/GenBank/DDBJ whole genome shotgun (WGS) entry which is preliminary data.</text>
</comment>
<dbReference type="AlphaFoldDB" id="A0A919KCC4"/>
<keyword evidence="3" id="KW-1185">Reference proteome</keyword>
<dbReference type="Proteomes" id="UP000636960">
    <property type="component" value="Unassembled WGS sequence"/>
</dbReference>
<feature type="compositionally biased region" description="Gly residues" evidence="1">
    <location>
        <begin position="508"/>
        <end position="517"/>
    </location>
</feature>
<evidence type="ECO:0000256" key="1">
    <source>
        <dbReference type="SAM" id="MobiDB-lite"/>
    </source>
</evidence>
<feature type="compositionally biased region" description="Acidic residues" evidence="1">
    <location>
        <begin position="520"/>
        <end position="530"/>
    </location>
</feature>
<feature type="region of interest" description="Disordered" evidence="1">
    <location>
        <begin position="508"/>
        <end position="530"/>
    </location>
</feature>
<name>A0A919KCC4_9ACTN</name>
<accession>A0A919KCC4</accession>
<reference evidence="2" key="1">
    <citation type="submission" date="2021-01" db="EMBL/GenBank/DDBJ databases">
        <title>Whole genome shotgun sequence of Actinoplanes rishiriensis NBRC 108556.</title>
        <authorList>
            <person name="Komaki H."/>
            <person name="Tamura T."/>
        </authorList>
    </citation>
    <scope>NUCLEOTIDE SEQUENCE</scope>
    <source>
        <strain evidence="2">NBRC 108556</strain>
    </source>
</reference>